<dbReference type="Proteomes" id="UP000245431">
    <property type="component" value="Chromosome PVE_r2"/>
</dbReference>
<dbReference type="SUPFAM" id="SSF47598">
    <property type="entry name" value="Ribbon-helix-helix"/>
    <property type="match status" value="1"/>
</dbReference>
<evidence type="ECO:0000313" key="2">
    <source>
        <dbReference type="EMBL" id="SBW84434.1"/>
    </source>
</evidence>
<dbReference type="InterPro" id="IPR013321">
    <property type="entry name" value="Arc_rbn_hlx_hlx"/>
</dbReference>
<proteinExistence type="predicted"/>
<reference evidence="3" key="1">
    <citation type="submission" date="2016-07" db="EMBL/GenBank/DDBJ databases">
        <authorList>
            <person name="Florea S."/>
            <person name="Webb J.S."/>
            <person name="Jaromczyk J."/>
            <person name="Schardl C.L."/>
        </authorList>
    </citation>
    <scope>NUCLEOTIDE SEQUENCE [LARGE SCALE GENOMIC DNA]</scope>
    <source>
        <strain evidence="3">1YdBTEX2</strain>
    </source>
</reference>
<evidence type="ECO:0000259" key="1">
    <source>
        <dbReference type="Pfam" id="PF03869"/>
    </source>
</evidence>
<name>A0A1D3K7W0_PSEVE</name>
<accession>A0A1D3K7W0</accession>
<protein>
    <recommendedName>
        <fullName evidence="1">Arc-like DNA binding domain-containing protein</fullName>
    </recommendedName>
</protein>
<organism evidence="2 3">
    <name type="scientific">Pseudomonas veronii 1YdBTEX2</name>
    <dbReference type="NCBI Taxonomy" id="1295141"/>
    <lineage>
        <taxon>Bacteria</taxon>
        <taxon>Pseudomonadati</taxon>
        <taxon>Pseudomonadota</taxon>
        <taxon>Gammaproteobacteria</taxon>
        <taxon>Pseudomonadales</taxon>
        <taxon>Pseudomonadaceae</taxon>
        <taxon>Pseudomonas</taxon>
    </lineage>
</organism>
<sequence length="113" mass="12595">MMTTPKQSPFNSRTADKFVVRLPEGMRDQISDVSKVHHRSMNSEIIARLEISLAEESQAAAVQVDSASLTGSEMRLLKAFRNLHGQHQKAILELMTVRPALKEVAQNPESRVA</sequence>
<dbReference type="GO" id="GO:0006355">
    <property type="term" value="P:regulation of DNA-templated transcription"/>
    <property type="evidence" value="ECO:0007669"/>
    <property type="project" value="InterPro"/>
</dbReference>
<dbReference type="GO" id="GO:0003677">
    <property type="term" value="F:DNA binding"/>
    <property type="evidence" value="ECO:0007669"/>
    <property type="project" value="InterPro"/>
</dbReference>
<evidence type="ECO:0000313" key="3">
    <source>
        <dbReference type="Proteomes" id="UP000245431"/>
    </source>
</evidence>
<dbReference type="InterPro" id="IPR010985">
    <property type="entry name" value="Ribbon_hlx_hlx"/>
</dbReference>
<dbReference type="InterPro" id="IPR005569">
    <property type="entry name" value="Arc_DNA-bd_dom"/>
</dbReference>
<dbReference type="AlphaFoldDB" id="A0A1D3K7W0"/>
<dbReference type="EMBL" id="LT599584">
    <property type="protein sequence ID" value="SBW84434.1"/>
    <property type="molecule type" value="Genomic_DNA"/>
</dbReference>
<gene>
    <name evidence="2" type="ORF">PVE_R2G0407</name>
</gene>
<feature type="domain" description="Arc-like DNA binding" evidence="1">
    <location>
        <begin position="12"/>
        <end position="58"/>
    </location>
</feature>
<dbReference type="Gene3D" id="1.10.1220.10">
    <property type="entry name" value="Met repressor-like"/>
    <property type="match status" value="1"/>
</dbReference>
<dbReference type="Pfam" id="PF03869">
    <property type="entry name" value="Arc"/>
    <property type="match status" value="1"/>
</dbReference>